<dbReference type="HOGENOM" id="CLU_1971032_0_0_1"/>
<dbReference type="PANTHER" id="PTHR28036:SF1">
    <property type="entry name" value="DASH COMPLEX SUBUNIT DAD2"/>
    <property type="match status" value="1"/>
</dbReference>
<evidence type="ECO:0000256" key="11">
    <source>
        <dbReference type="ARBA" id="ARBA00022829"/>
    </source>
</evidence>
<dbReference type="GO" id="GO:0044732">
    <property type="term" value="C:mitotic spindle pole body"/>
    <property type="evidence" value="ECO:0007669"/>
    <property type="project" value="TreeGrafter"/>
</dbReference>
<dbReference type="KEGG" id="mlr:MELLADRAFT_109307"/>
<dbReference type="PANTHER" id="PTHR28036">
    <property type="entry name" value="DASH COMPLEX SUBUNIT DAD2"/>
    <property type="match status" value="1"/>
</dbReference>
<evidence type="ECO:0000256" key="4">
    <source>
        <dbReference type="ARBA" id="ARBA00005501"/>
    </source>
</evidence>
<keyword evidence="7" id="KW-0963">Cytoplasm</keyword>
<name>F4RW19_MELLP</name>
<protein>
    <recommendedName>
        <fullName evidence="5">DASH complex subunit DAD2</fullName>
    </recommendedName>
    <alternativeName>
        <fullName evidence="17">Outer kinetochore protein DAD2</fullName>
    </alternativeName>
</protein>
<evidence type="ECO:0000313" key="19">
    <source>
        <dbReference type="Proteomes" id="UP000001072"/>
    </source>
</evidence>
<keyword evidence="10" id="KW-0498">Mitosis</keyword>
<dbReference type="InParanoid" id="F4RW19"/>
<dbReference type="RefSeq" id="XP_007413282.1">
    <property type="nucleotide sequence ID" value="XM_007413220.1"/>
</dbReference>
<keyword evidence="11" id="KW-0159">Chromosome partition</keyword>
<evidence type="ECO:0000313" key="18">
    <source>
        <dbReference type="EMBL" id="EGG03488.1"/>
    </source>
</evidence>
<dbReference type="VEuPathDB" id="FungiDB:MELLADRAFT_109307"/>
<dbReference type="EMBL" id="GL883124">
    <property type="protein sequence ID" value="EGG03488.1"/>
    <property type="molecule type" value="Genomic_DNA"/>
</dbReference>
<dbReference type="GO" id="GO:0051301">
    <property type="term" value="P:cell division"/>
    <property type="evidence" value="ECO:0007669"/>
    <property type="project" value="UniProtKB-KW"/>
</dbReference>
<dbReference type="Pfam" id="PF08654">
    <property type="entry name" value="DASH_Dad2"/>
    <property type="match status" value="1"/>
</dbReference>
<dbReference type="GO" id="GO:0005874">
    <property type="term" value="C:microtubule"/>
    <property type="evidence" value="ECO:0007669"/>
    <property type="project" value="UniProtKB-KW"/>
</dbReference>
<evidence type="ECO:0000256" key="17">
    <source>
        <dbReference type="ARBA" id="ARBA00030568"/>
    </source>
</evidence>
<evidence type="ECO:0000256" key="3">
    <source>
        <dbReference type="ARBA" id="ARBA00004629"/>
    </source>
</evidence>
<evidence type="ECO:0000256" key="8">
    <source>
        <dbReference type="ARBA" id="ARBA00022618"/>
    </source>
</evidence>
<dbReference type="OrthoDB" id="3230169at2759"/>
<accession>F4RW19</accession>
<keyword evidence="6" id="KW-0158">Chromosome</keyword>
<evidence type="ECO:0000256" key="1">
    <source>
        <dbReference type="ARBA" id="ARBA00004123"/>
    </source>
</evidence>
<comment type="similarity">
    <text evidence="4">Belongs to the DASH complex DAD2 family.</text>
</comment>
<evidence type="ECO:0000256" key="14">
    <source>
        <dbReference type="ARBA" id="ARBA00023242"/>
    </source>
</evidence>
<evidence type="ECO:0000256" key="7">
    <source>
        <dbReference type="ARBA" id="ARBA00022490"/>
    </source>
</evidence>
<sequence>MPASQPQATSNLSISKLKDKQAELAAIIQLNEMTGSMSDQVTLLSTQFSLGADGLQAIESVVQKFQNVFVYAQKAIAARTEAATMADTTMTQATSQVANRRRVIEEDTPIDMLVRIPLPESNSPEPS</sequence>
<evidence type="ECO:0000256" key="9">
    <source>
        <dbReference type="ARBA" id="ARBA00022701"/>
    </source>
</evidence>
<dbReference type="GO" id="GO:0008608">
    <property type="term" value="P:attachment of spindle microtubules to kinetochore"/>
    <property type="evidence" value="ECO:0007669"/>
    <property type="project" value="TreeGrafter"/>
</dbReference>
<comment type="subcellular location">
    <subcellularLocation>
        <location evidence="3">Chromosome</location>
        <location evidence="3">Centromere</location>
        <location evidence="3">Kinetochore</location>
    </subcellularLocation>
    <subcellularLocation>
        <location evidence="2">Cytoplasm</location>
        <location evidence="2">Cytoskeleton</location>
        <location evidence="2">Spindle</location>
    </subcellularLocation>
    <subcellularLocation>
        <location evidence="1">Nucleus</location>
    </subcellularLocation>
</comment>
<dbReference type="GO" id="GO:0000278">
    <property type="term" value="P:mitotic cell cycle"/>
    <property type="evidence" value="ECO:0007669"/>
    <property type="project" value="InterPro"/>
</dbReference>
<evidence type="ECO:0000256" key="13">
    <source>
        <dbReference type="ARBA" id="ARBA00023212"/>
    </source>
</evidence>
<proteinExistence type="inferred from homology"/>
<keyword evidence="9" id="KW-0493">Microtubule</keyword>
<evidence type="ECO:0000256" key="15">
    <source>
        <dbReference type="ARBA" id="ARBA00023306"/>
    </source>
</evidence>
<keyword evidence="15" id="KW-0131">Cell cycle</keyword>
<gene>
    <name evidence="18" type="ORF">MELLADRAFT_109307</name>
</gene>
<evidence type="ECO:0000256" key="12">
    <source>
        <dbReference type="ARBA" id="ARBA00022838"/>
    </source>
</evidence>
<dbReference type="GeneID" id="18923724"/>
<keyword evidence="8" id="KW-0132">Cell division</keyword>
<keyword evidence="13" id="KW-0206">Cytoskeleton</keyword>
<evidence type="ECO:0000256" key="6">
    <source>
        <dbReference type="ARBA" id="ARBA00022454"/>
    </source>
</evidence>
<reference evidence="19" key="1">
    <citation type="journal article" date="2011" name="Proc. Natl. Acad. Sci. U.S.A.">
        <title>Obligate biotrophy features unraveled by the genomic analysis of rust fungi.</title>
        <authorList>
            <person name="Duplessis S."/>
            <person name="Cuomo C.A."/>
            <person name="Lin Y.-C."/>
            <person name="Aerts A."/>
            <person name="Tisserant E."/>
            <person name="Veneault-Fourrey C."/>
            <person name="Joly D.L."/>
            <person name="Hacquard S."/>
            <person name="Amselem J."/>
            <person name="Cantarel B.L."/>
            <person name="Chiu R."/>
            <person name="Coutinho P.M."/>
            <person name="Feau N."/>
            <person name="Field M."/>
            <person name="Frey P."/>
            <person name="Gelhaye E."/>
            <person name="Goldberg J."/>
            <person name="Grabherr M.G."/>
            <person name="Kodira C.D."/>
            <person name="Kohler A."/>
            <person name="Kuees U."/>
            <person name="Lindquist E.A."/>
            <person name="Lucas S.M."/>
            <person name="Mago R."/>
            <person name="Mauceli E."/>
            <person name="Morin E."/>
            <person name="Murat C."/>
            <person name="Pangilinan J.L."/>
            <person name="Park R."/>
            <person name="Pearson M."/>
            <person name="Quesneville H."/>
            <person name="Rouhier N."/>
            <person name="Sakthikumar S."/>
            <person name="Salamov A.A."/>
            <person name="Schmutz J."/>
            <person name="Selles B."/>
            <person name="Shapiro H."/>
            <person name="Tanguay P."/>
            <person name="Tuskan G.A."/>
            <person name="Henrissat B."/>
            <person name="Van de Peer Y."/>
            <person name="Rouze P."/>
            <person name="Ellis J.G."/>
            <person name="Dodds P.N."/>
            <person name="Schein J.E."/>
            <person name="Zhong S."/>
            <person name="Hamelin R.C."/>
            <person name="Grigoriev I.V."/>
            <person name="Szabo L.J."/>
            <person name="Martin F."/>
        </authorList>
    </citation>
    <scope>NUCLEOTIDE SEQUENCE [LARGE SCALE GENOMIC DNA]</scope>
    <source>
        <strain evidence="19">98AG31 / pathotype 3-4-7</strain>
    </source>
</reference>
<dbReference type="GO" id="GO:0042729">
    <property type="term" value="C:DASH complex"/>
    <property type="evidence" value="ECO:0007669"/>
    <property type="project" value="InterPro"/>
</dbReference>
<keyword evidence="12" id="KW-0995">Kinetochore</keyword>
<keyword evidence="16" id="KW-0137">Centromere</keyword>
<evidence type="ECO:0000256" key="5">
    <source>
        <dbReference type="ARBA" id="ARBA00020260"/>
    </source>
</evidence>
<dbReference type="GO" id="GO:1990023">
    <property type="term" value="C:mitotic spindle midzone"/>
    <property type="evidence" value="ECO:0007669"/>
    <property type="project" value="TreeGrafter"/>
</dbReference>
<organism evidence="19">
    <name type="scientific">Melampsora larici-populina (strain 98AG31 / pathotype 3-4-7)</name>
    <name type="common">Poplar leaf rust fungus</name>
    <dbReference type="NCBI Taxonomy" id="747676"/>
    <lineage>
        <taxon>Eukaryota</taxon>
        <taxon>Fungi</taxon>
        <taxon>Dikarya</taxon>
        <taxon>Basidiomycota</taxon>
        <taxon>Pucciniomycotina</taxon>
        <taxon>Pucciniomycetes</taxon>
        <taxon>Pucciniales</taxon>
        <taxon>Melampsoraceae</taxon>
        <taxon>Melampsora</taxon>
    </lineage>
</organism>
<dbReference type="InterPro" id="IPR013963">
    <property type="entry name" value="DASH_Dad2"/>
</dbReference>
<keyword evidence="14" id="KW-0539">Nucleus</keyword>
<dbReference type="AlphaFoldDB" id="F4RW19"/>
<dbReference type="Proteomes" id="UP000001072">
    <property type="component" value="Unassembled WGS sequence"/>
</dbReference>
<evidence type="ECO:0000256" key="2">
    <source>
        <dbReference type="ARBA" id="ARBA00004186"/>
    </source>
</evidence>
<evidence type="ECO:0000256" key="10">
    <source>
        <dbReference type="ARBA" id="ARBA00022776"/>
    </source>
</evidence>
<keyword evidence="19" id="KW-1185">Reference proteome</keyword>
<evidence type="ECO:0000256" key="16">
    <source>
        <dbReference type="ARBA" id="ARBA00023328"/>
    </source>
</evidence>